<evidence type="ECO:0000313" key="3">
    <source>
        <dbReference type="Proteomes" id="UP000233837"/>
    </source>
</evidence>
<feature type="region of interest" description="Disordered" evidence="1">
    <location>
        <begin position="1"/>
        <end position="26"/>
    </location>
</feature>
<dbReference type="Proteomes" id="UP000233837">
    <property type="component" value="Unassembled WGS sequence"/>
</dbReference>
<name>A0A2I0VZ63_9ASPA</name>
<proteinExistence type="predicted"/>
<sequence>MPLRKIYSKGTNGEASTSNSKKCPTHSKLAIGDKVKGQKIILDENLEIKDGINHEARKNIDLEEVHVCEKAELVNCLEALVQMVKQEKKKRMIGGKKLLLDHRWSSARRRNSAQVTPEFRSTSK</sequence>
<dbReference type="AlphaFoldDB" id="A0A2I0VZ63"/>
<evidence type="ECO:0000256" key="1">
    <source>
        <dbReference type="SAM" id="MobiDB-lite"/>
    </source>
</evidence>
<accession>A0A2I0VZ63</accession>
<evidence type="ECO:0000313" key="2">
    <source>
        <dbReference type="EMBL" id="PKU68704.1"/>
    </source>
</evidence>
<reference evidence="2 3" key="2">
    <citation type="journal article" date="2017" name="Nature">
        <title>The Apostasia genome and the evolution of orchids.</title>
        <authorList>
            <person name="Zhang G.Q."/>
            <person name="Liu K.W."/>
            <person name="Li Z."/>
            <person name="Lohaus R."/>
            <person name="Hsiao Y.Y."/>
            <person name="Niu S.C."/>
            <person name="Wang J.Y."/>
            <person name="Lin Y.C."/>
            <person name="Xu Q."/>
            <person name="Chen L.J."/>
            <person name="Yoshida K."/>
            <person name="Fujiwara S."/>
            <person name="Wang Z.W."/>
            <person name="Zhang Y.Q."/>
            <person name="Mitsuda N."/>
            <person name="Wang M."/>
            <person name="Liu G.H."/>
            <person name="Pecoraro L."/>
            <person name="Huang H.X."/>
            <person name="Xiao X.J."/>
            <person name="Lin M."/>
            <person name="Wu X.Y."/>
            <person name="Wu W.L."/>
            <person name="Chen Y.Y."/>
            <person name="Chang S.B."/>
            <person name="Sakamoto S."/>
            <person name="Ohme-Takagi M."/>
            <person name="Yagi M."/>
            <person name="Zeng S.J."/>
            <person name="Shen C.Y."/>
            <person name="Yeh C.M."/>
            <person name="Luo Y.B."/>
            <person name="Tsai W.C."/>
            <person name="Van de Peer Y."/>
            <person name="Liu Z.J."/>
        </authorList>
    </citation>
    <scope>NUCLEOTIDE SEQUENCE [LARGE SCALE GENOMIC DNA]</scope>
    <source>
        <tissue evidence="2">The whole plant</tissue>
    </source>
</reference>
<keyword evidence="3" id="KW-1185">Reference proteome</keyword>
<dbReference type="EMBL" id="KZ503053">
    <property type="protein sequence ID" value="PKU68704.1"/>
    <property type="molecule type" value="Genomic_DNA"/>
</dbReference>
<protein>
    <submittedName>
        <fullName evidence="2">Uncharacterized protein</fullName>
    </submittedName>
</protein>
<reference evidence="2 3" key="1">
    <citation type="journal article" date="2016" name="Sci. Rep.">
        <title>The Dendrobium catenatum Lindl. genome sequence provides insights into polysaccharide synthase, floral development and adaptive evolution.</title>
        <authorList>
            <person name="Zhang G.Q."/>
            <person name="Xu Q."/>
            <person name="Bian C."/>
            <person name="Tsai W.C."/>
            <person name="Yeh C.M."/>
            <person name="Liu K.W."/>
            <person name="Yoshida K."/>
            <person name="Zhang L.S."/>
            <person name="Chang S.B."/>
            <person name="Chen F."/>
            <person name="Shi Y."/>
            <person name="Su Y.Y."/>
            <person name="Zhang Y.Q."/>
            <person name="Chen L.J."/>
            <person name="Yin Y."/>
            <person name="Lin M."/>
            <person name="Huang H."/>
            <person name="Deng H."/>
            <person name="Wang Z.W."/>
            <person name="Zhu S.L."/>
            <person name="Zhao X."/>
            <person name="Deng C."/>
            <person name="Niu S.C."/>
            <person name="Huang J."/>
            <person name="Wang M."/>
            <person name="Liu G.H."/>
            <person name="Yang H.J."/>
            <person name="Xiao X.J."/>
            <person name="Hsiao Y.Y."/>
            <person name="Wu W.L."/>
            <person name="Chen Y.Y."/>
            <person name="Mitsuda N."/>
            <person name="Ohme-Takagi M."/>
            <person name="Luo Y.B."/>
            <person name="Van de Peer Y."/>
            <person name="Liu Z.J."/>
        </authorList>
    </citation>
    <scope>NUCLEOTIDE SEQUENCE [LARGE SCALE GENOMIC DNA]</scope>
    <source>
        <tissue evidence="2">The whole plant</tissue>
    </source>
</reference>
<gene>
    <name evidence="2" type="ORF">MA16_Dca009767</name>
</gene>
<organism evidence="2 3">
    <name type="scientific">Dendrobium catenatum</name>
    <dbReference type="NCBI Taxonomy" id="906689"/>
    <lineage>
        <taxon>Eukaryota</taxon>
        <taxon>Viridiplantae</taxon>
        <taxon>Streptophyta</taxon>
        <taxon>Embryophyta</taxon>
        <taxon>Tracheophyta</taxon>
        <taxon>Spermatophyta</taxon>
        <taxon>Magnoliopsida</taxon>
        <taxon>Liliopsida</taxon>
        <taxon>Asparagales</taxon>
        <taxon>Orchidaceae</taxon>
        <taxon>Epidendroideae</taxon>
        <taxon>Malaxideae</taxon>
        <taxon>Dendrobiinae</taxon>
        <taxon>Dendrobium</taxon>
    </lineage>
</organism>
<feature type="compositionally biased region" description="Polar residues" evidence="1">
    <location>
        <begin position="9"/>
        <end position="22"/>
    </location>
</feature>